<accession>H1SJ19</accession>
<evidence type="ECO:0000256" key="3">
    <source>
        <dbReference type="ARBA" id="ARBA00022452"/>
    </source>
</evidence>
<dbReference type="Gene3D" id="2.20.200.10">
    <property type="entry name" value="Outer membrane efflux proteins (OEP)"/>
    <property type="match status" value="1"/>
</dbReference>
<name>H1SJ19_9BURK</name>
<dbReference type="OrthoDB" id="9770517at2"/>
<dbReference type="SUPFAM" id="SSF56954">
    <property type="entry name" value="Outer membrane efflux proteins (OEP)"/>
    <property type="match status" value="1"/>
</dbReference>
<keyword evidence="8 9" id="KW-0449">Lipoprotein</keyword>
<dbReference type="GO" id="GO:0016020">
    <property type="term" value="C:membrane"/>
    <property type="evidence" value="ECO:0007669"/>
    <property type="project" value="UniProtKB-SubCell"/>
</dbReference>
<comment type="subcellular location">
    <subcellularLocation>
        <location evidence="1">Membrane</location>
    </subcellularLocation>
</comment>
<proteinExistence type="inferred from homology"/>
<sequence>PTSYATTQSLPAEQGHWPSEDWTDQFGDAQLKALIGEALQGSPSLEKARARVASATALSEGANANTLPQVGAGYSWTRQRFSESTLVPPPFAGSWQSENKAVINASYELDLWGKNR</sequence>
<evidence type="ECO:0000256" key="2">
    <source>
        <dbReference type="ARBA" id="ARBA00007613"/>
    </source>
</evidence>
<feature type="non-terminal residue" evidence="9">
    <location>
        <position position="116"/>
    </location>
</feature>
<dbReference type="RefSeq" id="WP_006165031.1">
    <property type="nucleotide sequence ID" value="NZ_AHJE01000340.1"/>
</dbReference>
<organism evidence="9 10">
    <name type="scientific">Cupriavidus basilensis OR16</name>
    <dbReference type="NCBI Taxonomy" id="1127483"/>
    <lineage>
        <taxon>Bacteria</taxon>
        <taxon>Pseudomonadati</taxon>
        <taxon>Pseudomonadota</taxon>
        <taxon>Betaproteobacteria</taxon>
        <taxon>Burkholderiales</taxon>
        <taxon>Burkholderiaceae</taxon>
        <taxon>Cupriavidus</taxon>
    </lineage>
</organism>
<feature type="non-terminal residue" evidence="9">
    <location>
        <position position="1"/>
    </location>
</feature>
<keyword evidence="7" id="KW-0564">Palmitate</keyword>
<dbReference type="Pfam" id="PF02321">
    <property type="entry name" value="OEP"/>
    <property type="match status" value="1"/>
</dbReference>
<dbReference type="PANTHER" id="PTHR30203:SF20">
    <property type="entry name" value="MULTIDRUG RESISTANCE OUTER MEMBRANE PROTEIN MDTP-RELATED"/>
    <property type="match status" value="1"/>
</dbReference>
<reference evidence="9 10" key="1">
    <citation type="journal article" date="2012" name="J. Bacteriol.">
        <title>De Novo Genome Project of Cupriavidus basilensis OR16.</title>
        <authorList>
            <person name="Cserhati M."/>
            <person name="Kriszt B."/>
            <person name="Szoboszlay S."/>
            <person name="Toth A."/>
            <person name="Szabo I."/>
            <person name="Tancsics A."/>
            <person name="Nagy I."/>
            <person name="Horvath B."/>
            <person name="Nagy I."/>
            <person name="Kukolya J."/>
        </authorList>
    </citation>
    <scope>NUCLEOTIDE SEQUENCE [LARGE SCALE GENOMIC DNA]</scope>
    <source>
        <strain evidence="9 10">OR16</strain>
    </source>
</reference>
<evidence type="ECO:0000256" key="6">
    <source>
        <dbReference type="ARBA" id="ARBA00023136"/>
    </source>
</evidence>
<dbReference type="InterPro" id="IPR003423">
    <property type="entry name" value="OMP_efflux"/>
</dbReference>
<dbReference type="GO" id="GO:0015562">
    <property type="term" value="F:efflux transmembrane transporter activity"/>
    <property type="evidence" value="ECO:0007669"/>
    <property type="project" value="InterPro"/>
</dbReference>
<keyword evidence="6" id="KW-0472">Membrane</keyword>
<dbReference type="AlphaFoldDB" id="H1SJ19"/>
<keyword evidence="5" id="KW-0732">Signal</keyword>
<dbReference type="PANTHER" id="PTHR30203">
    <property type="entry name" value="OUTER MEMBRANE CATION EFFLUX PROTEIN"/>
    <property type="match status" value="1"/>
</dbReference>
<keyword evidence="3" id="KW-1134">Transmembrane beta strand</keyword>
<evidence type="ECO:0000256" key="1">
    <source>
        <dbReference type="ARBA" id="ARBA00004370"/>
    </source>
</evidence>
<evidence type="ECO:0000256" key="7">
    <source>
        <dbReference type="ARBA" id="ARBA00023139"/>
    </source>
</evidence>
<dbReference type="Gene3D" id="1.20.1600.10">
    <property type="entry name" value="Outer membrane efflux proteins (OEP)"/>
    <property type="match status" value="1"/>
</dbReference>
<gene>
    <name evidence="9" type="ORF">OR16_42548</name>
</gene>
<comment type="caution">
    <text evidence="9">The sequence shown here is derived from an EMBL/GenBank/DDBJ whole genome shotgun (WGS) entry which is preliminary data.</text>
</comment>
<evidence type="ECO:0000313" key="9">
    <source>
        <dbReference type="EMBL" id="EHP37484.1"/>
    </source>
</evidence>
<evidence type="ECO:0000256" key="8">
    <source>
        <dbReference type="ARBA" id="ARBA00023288"/>
    </source>
</evidence>
<dbReference type="Proteomes" id="UP000005808">
    <property type="component" value="Unassembled WGS sequence"/>
</dbReference>
<comment type="similarity">
    <text evidence="2">Belongs to the outer membrane factor (OMF) (TC 1.B.17) family.</text>
</comment>
<evidence type="ECO:0000256" key="5">
    <source>
        <dbReference type="ARBA" id="ARBA00022729"/>
    </source>
</evidence>
<keyword evidence="4" id="KW-0812">Transmembrane</keyword>
<evidence type="ECO:0000256" key="4">
    <source>
        <dbReference type="ARBA" id="ARBA00022692"/>
    </source>
</evidence>
<dbReference type="InterPro" id="IPR010131">
    <property type="entry name" value="MdtP/NodT-like"/>
</dbReference>
<dbReference type="EMBL" id="AHJE01000340">
    <property type="protein sequence ID" value="EHP37484.1"/>
    <property type="molecule type" value="Genomic_DNA"/>
</dbReference>
<protein>
    <submittedName>
        <fullName evidence="9">RND efflux system, outer membrane lipoprotein, NodT</fullName>
    </submittedName>
</protein>
<evidence type="ECO:0000313" key="10">
    <source>
        <dbReference type="Proteomes" id="UP000005808"/>
    </source>
</evidence>